<feature type="region of interest" description="Disordered" evidence="1">
    <location>
        <begin position="769"/>
        <end position="794"/>
    </location>
</feature>
<feature type="compositionally biased region" description="Low complexity" evidence="1">
    <location>
        <begin position="1261"/>
        <end position="1285"/>
    </location>
</feature>
<proteinExistence type="predicted"/>
<evidence type="ECO:0000313" key="4">
    <source>
        <dbReference type="Proteomes" id="UP001150538"/>
    </source>
</evidence>
<dbReference type="SUPFAM" id="SSF52833">
    <property type="entry name" value="Thioredoxin-like"/>
    <property type="match status" value="2"/>
</dbReference>
<dbReference type="GO" id="GO:0005788">
    <property type="term" value="C:endoplasmic reticulum lumen"/>
    <property type="evidence" value="ECO:0007669"/>
    <property type="project" value="TreeGrafter"/>
</dbReference>
<feature type="compositionally biased region" description="Low complexity" evidence="1">
    <location>
        <begin position="128"/>
        <end position="144"/>
    </location>
</feature>
<dbReference type="InterPro" id="IPR017937">
    <property type="entry name" value="Thioredoxin_CS"/>
</dbReference>
<feature type="compositionally biased region" description="Polar residues" evidence="1">
    <location>
        <begin position="1546"/>
        <end position="1567"/>
    </location>
</feature>
<dbReference type="InterPro" id="IPR013766">
    <property type="entry name" value="Thioredoxin_domain"/>
</dbReference>
<dbReference type="PANTHER" id="PTHR45815:SF3">
    <property type="entry name" value="PROTEIN DISULFIDE-ISOMERASE A6"/>
    <property type="match status" value="1"/>
</dbReference>
<name>A0A9W7ZZF8_9FUNG</name>
<feature type="compositionally biased region" description="Low complexity" evidence="1">
    <location>
        <begin position="1972"/>
        <end position="1986"/>
    </location>
</feature>
<dbReference type="InterPro" id="IPR036249">
    <property type="entry name" value="Thioredoxin-like_sf"/>
</dbReference>
<feature type="region of interest" description="Disordered" evidence="1">
    <location>
        <begin position="620"/>
        <end position="693"/>
    </location>
</feature>
<feature type="region of interest" description="Disordered" evidence="1">
    <location>
        <begin position="496"/>
        <end position="519"/>
    </location>
</feature>
<feature type="compositionally biased region" description="Basic and acidic residues" evidence="1">
    <location>
        <begin position="400"/>
        <end position="433"/>
    </location>
</feature>
<feature type="compositionally biased region" description="Polar residues" evidence="1">
    <location>
        <begin position="1386"/>
        <end position="1416"/>
    </location>
</feature>
<feature type="region of interest" description="Disordered" evidence="1">
    <location>
        <begin position="2153"/>
        <end position="2187"/>
    </location>
</feature>
<feature type="compositionally biased region" description="Low complexity" evidence="1">
    <location>
        <begin position="509"/>
        <end position="519"/>
    </location>
</feature>
<dbReference type="OrthoDB" id="427280at2759"/>
<feature type="region of interest" description="Disordered" evidence="1">
    <location>
        <begin position="116"/>
        <end position="150"/>
    </location>
</feature>
<feature type="compositionally biased region" description="Low complexity" evidence="1">
    <location>
        <begin position="1452"/>
        <end position="1469"/>
    </location>
</feature>
<dbReference type="Gene3D" id="3.40.30.10">
    <property type="entry name" value="Glutaredoxin"/>
    <property type="match status" value="1"/>
</dbReference>
<feature type="compositionally biased region" description="Polar residues" evidence="1">
    <location>
        <begin position="1890"/>
        <end position="1914"/>
    </location>
</feature>
<dbReference type="Proteomes" id="UP001150538">
    <property type="component" value="Unassembled WGS sequence"/>
</dbReference>
<dbReference type="GO" id="GO:0015035">
    <property type="term" value="F:protein-disulfide reductase activity"/>
    <property type="evidence" value="ECO:0007669"/>
    <property type="project" value="TreeGrafter"/>
</dbReference>
<keyword evidence="4" id="KW-1185">Reference proteome</keyword>
<feature type="compositionally biased region" description="Low complexity" evidence="1">
    <location>
        <begin position="2233"/>
        <end position="2245"/>
    </location>
</feature>
<feature type="compositionally biased region" description="Polar residues" evidence="1">
    <location>
        <begin position="1423"/>
        <end position="1437"/>
    </location>
</feature>
<feature type="compositionally biased region" description="Low complexity" evidence="1">
    <location>
        <begin position="2342"/>
        <end position="2359"/>
    </location>
</feature>
<feature type="region of interest" description="Disordered" evidence="1">
    <location>
        <begin position="539"/>
        <end position="561"/>
    </location>
</feature>
<feature type="compositionally biased region" description="Polar residues" evidence="1">
    <location>
        <begin position="1147"/>
        <end position="1170"/>
    </location>
</feature>
<feature type="compositionally biased region" description="Low complexity" evidence="1">
    <location>
        <begin position="381"/>
        <end position="397"/>
    </location>
</feature>
<feature type="compositionally biased region" description="Basic and acidic residues" evidence="1">
    <location>
        <begin position="627"/>
        <end position="636"/>
    </location>
</feature>
<feature type="region of interest" description="Disordered" evidence="1">
    <location>
        <begin position="1385"/>
        <end position="1529"/>
    </location>
</feature>
<gene>
    <name evidence="3" type="ORF">H4219_003811</name>
</gene>
<organism evidence="3 4">
    <name type="scientific">Mycoemilia scoparia</name>
    <dbReference type="NCBI Taxonomy" id="417184"/>
    <lineage>
        <taxon>Eukaryota</taxon>
        <taxon>Fungi</taxon>
        <taxon>Fungi incertae sedis</taxon>
        <taxon>Zoopagomycota</taxon>
        <taxon>Kickxellomycotina</taxon>
        <taxon>Kickxellomycetes</taxon>
        <taxon>Kickxellales</taxon>
        <taxon>Kickxellaceae</taxon>
        <taxon>Mycoemilia</taxon>
    </lineage>
</organism>
<feature type="compositionally biased region" description="Low complexity" evidence="1">
    <location>
        <begin position="2258"/>
        <end position="2271"/>
    </location>
</feature>
<reference evidence="3" key="1">
    <citation type="submission" date="2022-07" db="EMBL/GenBank/DDBJ databases">
        <title>Phylogenomic reconstructions and comparative analyses of Kickxellomycotina fungi.</title>
        <authorList>
            <person name="Reynolds N.K."/>
            <person name="Stajich J.E."/>
            <person name="Barry K."/>
            <person name="Grigoriev I.V."/>
            <person name="Crous P."/>
            <person name="Smith M.E."/>
        </authorList>
    </citation>
    <scope>NUCLEOTIDE SEQUENCE</scope>
    <source>
        <strain evidence="3">NBRC 100468</strain>
    </source>
</reference>
<evidence type="ECO:0000256" key="1">
    <source>
        <dbReference type="SAM" id="MobiDB-lite"/>
    </source>
</evidence>
<feature type="compositionally biased region" description="Low complexity" evidence="1">
    <location>
        <begin position="354"/>
        <end position="365"/>
    </location>
</feature>
<feature type="region of interest" description="Disordered" evidence="1">
    <location>
        <begin position="1972"/>
        <end position="2009"/>
    </location>
</feature>
<accession>A0A9W7ZZF8</accession>
<protein>
    <recommendedName>
        <fullName evidence="2">Thioredoxin domain-containing protein</fullName>
    </recommendedName>
</protein>
<evidence type="ECO:0000259" key="2">
    <source>
        <dbReference type="PROSITE" id="PS51352"/>
    </source>
</evidence>
<feature type="region of interest" description="Disordered" evidence="1">
    <location>
        <begin position="2200"/>
        <end position="2364"/>
    </location>
</feature>
<sequence length="2650" mass="287614">MVANDKDIKRYTSVDSLGLLDFDQVTDKFPCDENDLDHSSLLLHSHKNIGPKIKSSFLARHPLQHQKTMSRSKLNPDYQHSQTELLSSDLATDNSNKQDEVDDCTTFTQFQFTANNSNNEASVSDAPTQTQTTTTTVNNNNQDQSGNVATDNINGLFSKDINNNNINDRQHTVNISANEIYSQSSTAMHKPPPPSSVSAINLEGISNTAFPTPTTTIANTADVKMTTPMSHSFLENMNSFIPNSPSGSRDAFSSLLSHFPEPPANIISASSSQEAYSDDLMLVTPDGLIDQDEMRVIRELTSEVQDAYTSAISSSLSLSAPRSTATATPATTIRRERYRRHTVTSSNASDGMMRPPTSRPISPIIGDSMLANGSRGRLRRFSGSQNGSISSASASIRGRARADSLVDRARSILDTPRTNRPDPLLENRRRLSIDSDDILSSQMPPESPFFGRESGDQVNHQIGKILDQFDHLEKEQRRLSGSQTWSERRLRSLIHSSENNGSIAGGSGSVSSNNSSGYSTPLSIGQRFATINNGGVRSTSGFSAKRRGHTEPGFSHGSSTHASQIFNNSLLEIDTLQSLENELPPDNLFFTNTKGKTRPSVENIFRASNRAKTLRLGIKDASPNDLMPKDSFDDLKGNPTKGLDIRFGDEDSLDKSDDLPEIIPPGTSAEDNTRQLTLTPQPQHPEPLPKEQNPKELPALLFFFKIDIYSLISGRYRLSKDSIRIKQIMFSKNSSYPTIENIEFDNMRLQIALKSFPPILRVLSKAYNGTSSNHGKRRSSTMPSRIKPPSQSRSAFRPVPLMHLSNPSLSFMICSWQFERDNFIRSIDVIKMIESYHADIEIPSFDFNISVLADLGEEDSELLCNVDDTVERRLREFDEIVNTPPRNAPLRQLTPKSSMLPLLTENFRLPKLQRSVSEQSVLNPQSYVKTSAENSDGHYVVNDSGGLNGITSSTLATLKGSNIGPSLSLQSTTQYGGGSSYISEREKGALIPMRPSSSSGETKLKPPTSLLLDNFGSTSAKRVTFPDTSKNTINAFSSTQTNIISPAPKSATRPTRPGLLKNWSYSSVTTIKRGTNDNNRITTPEYGGVYSNNNGTSAGPPSGRKLRQATSVSFLKGPSSSSSYKIGFGDSGLQKPNIPHVRRNSEYTRLTSPYENSGNSDDVQQHRSQQPPLPPLVPMSQSATWNGMSSAKHSLATPLSATQRAAPKSPLFITTDGPQISRKAATITSASGLVKPTPRAKLTRRPLSDQPKRLASPLSRDISPANSPIDSSSSSTLVSRSALPSPQSITSGGGGKLTNTVPGSIISRHRTLKSSGIGSNNPARYSNSTMSSLDSSEGSGQFVTDLRAGHISVNSVSITTTYNNMNKPGGIKAGGRKSFPMALKSSHVTETASVDPCNSPNGINPKPLNSSNNLQPTGLLRPTKSTIFRTKIANTLRSMKGGNSNAEKSKAKNSSGTNTPSRSSSIFSSVIGRHKHNVVSPNSTSNTKSPAHASHPPTSMVSRQTNGAANSKGDSKVCSPTNSGTGGYPKMPVAAKVGLSAKSSMSSIPRLSRMKSTNIPRPISNSAWGPPSLRKIESVSSLSSKQSSQFSSLAPRSPMYRKALVQNSNVSREKFPLSATSSRFNFNNDSDVDDCLMLRPVETPDIVPRTFTPSELDRAMTPTLKTVYTSSGEMSSVVNLAPNVDTISSLIMAPAPAALSPINTWIANAAWETAIAQANSLDTIPGSPAVSSGNSIKPILKRTPLHSADLPSAGGTSISSSGDIAQLVSLYEKGISAEEYDTNEFNNLLDAVSPKNGPQLFLSGNTSEDGANILIDEMSVPGPTNTNSLTSPAIAQMTLDKWSDINDSGVTAGPAENLDTESIDYTPNGQFSVAEKLAPHESHISIHSNETVESISRPQESSTLSINSQNSEVSSRGVDIADDNASSIDDINIRSIDLIKSESLNSEDYRIVDSHNVSITGIKWDRMLEALPESASEETPPSSPELQAISDGREGQVRDQEQQSSRSVSPALSALIMGYEDDEMFQNPLLSHSKSVSHMYVGNHHHSIDESRNIDFTALHESYYDMAKRATLTTQINEDDYFAHRPLTRGQFSYLSPPSSPEESPKLSFLKIRKSKSSGGGYRRASISVAKPSVQNGSHSSWKSRAMALISGHGANSGDSKDHYHTSPSLVRKNTKTKINKDSIRTIMGPQPDYQAMVQEAAASGSQALLSDSPHRHHDVRQSHDYSPPHSTSNNADNPNGSNSNLKTKLASKLRRASMSSSWLKNSLSDLRLSRDSSDKSSSTGGSTSMSNIHHRHQSSMSKRVSLGRSNSSLFKSPKMSSEATTLGNHSDSATPHQNNISQKLSSTSSSMALSRQSSNGHNLVMMDSSKTSLESLPKASPLANVKQPGPLAMSSPLSLSRNRYSKNGPVTLLNHKNFKKAVDSTNLPVFVKFFAPWCGHCQKFEPEYIKAATKGKGLAKYFAVDCDKQTNQPLCQKYQVQGFPTVKILLPNKGKSNPGAEKEVIDYTGPRTASGLITQAKYYLPNFVKTVSSKKSSNVDKALAKIFKKGNDKIVGILFTEKKDTSLLWKKLAAVVNRKATLYTITSDQTELVAHFKVDQFPKIVMLPPNGDLESKKVYEGPTKYDDIFAFIKEYTAINFTPDKPHDEL</sequence>
<feature type="region of interest" description="Disordered" evidence="1">
    <location>
        <begin position="1546"/>
        <end position="1571"/>
    </location>
</feature>
<dbReference type="Pfam" id="PF00085">
    <property type="entry name" value="Thioredoxin"/>
    <property type="match status" value="1"/>
</dbReference>
<feature type="compositionally biased region" description="Polar residues" evidence="1">
    <location>
        <begin position="1090"/>
        <end position="1099"/>
    </location>
</feature>
<feature type="region of interest" description="Disordered" evidence="1">
    <location>
        <begin position="1074"/>
        <end position="1339"/>
    </location>
</feature>
<dbReference type="GO" id="GO:0034976">
    <property type="term" value="P:response to endoplasmic reticulum stress"/>
    <property type="evidence" value="ECO:0007669"/>
    <property type="project" value="TreeGrafter"/>
</dbReference>
<dbReference type="EMBL" id="JANBPU010000104">
    <property type="protein sequence ID" value="KAJ1916409.1"/>
    <property type="molecule type" value="Genomic_DNA"/>
</dbReference>
<feature type="compositionally biased region" description="Basic and acidic residues" evidence="1">
    <location>
        <begin position="643"/>
        <end position="658"/>
    </location>
</feature>
<feature type="compositionally biased region" description="Polar residues" evidence="1">
    <location>
        <begin position="2299"/>
        <end position="2341"/>
    </location>
</feature>
<comment type="caution">
    <text evidence="3">The sequence shown here is derived from an EMBL/GenBank/DDBJ whole genome shotgun (WGS) entry which is preliminary data.</text>
</comment>
<feature type="domain" description="Thioredoxin" evidence="2">
    <location>
        <begin position="2387"/>
        <end position="2526"/>
    </location>
</feature>
<feature type="region of interest" description="Disordered" evidence="1">
    <location>
        <begin position="340"/>
        <end position="455"/>
    </location>
</feature>
<feature type="compositionally biased region" description="Polar residues" evidence="1">
    <location>
        <begin position="1179"/>
        <end position="1203"/>
    </location>
</feature>
<feature type="compositionally biased region" description="Low complexity" evidence="1">
    <location>
        <begin position="2280"/>
        <end position="2292"/>
    </location>
</feature>
<dbReference type="PROSITE" id="PS51352">
    <property type="entry name" value="THIOREDOXIN_2"/>
    <property type="match status" value="1"/>
</dbReference>
<feature type="compositionally biased region" description="Polar residues" evidence="1">
    <location>
        <begin position="1108"/>
        <end position="1124"/>
    </location>
</feature>
<feature type="compositionally biased region" description="Polar residues" evidence="1">
    <location>
        <begin position="1313"/>
        <end position="1339"/>
    </location>
</feature>
<evidence type="ECO:0000313" key="3">
    <source>
        <dbReference type="EMBL" id="KAJ1916409.1"/>
    </source>
</evidence>
<feature type="compositionally biased region" description="Polar residues" evidence="1">
    <location>
        <begin position="1479"/>
        <end position="1489"/>
    </location>
</feature>
<dbReference type="PROSITE" id="PS00194">
    <property type="entry name" value="THIOREDOXIN_1"/>
    <property type="match status" value="1"/>
</dbReference>
<feature type="region of interest" description="Disordered" evidence="1">
    <location>
        <begin position="2381"/>
        <end position="2401"/>
    </location>
</feature>
<feature type="compositionally biased region" description="Polar residues" evidence="1">
    <location>
        <begin position="1496"/>
        <end position="1509"/>
    </location>
</feature>
<dbReference type="PANTHER" id="PTHR45815">
    <property type="entry name" value="PROTEIN DISULFIDE-ISOMERASE A6"/>
    <property type="match status" value="1"/>
</dbReference>
<feature type="compositionally biased region" description="Basic and acidic residues" evidence="1">
    <location>
        <begin position="1991"/>
        <end position="2001"/>
    </location>
</feature>
<feature type="compositionally biased region" description="Polar residues" evidence="1">
    <location>
        <begin position="116"/>
        <end position="127"/>
    </location>
</feature>
<feature type="region of interest" description="Disordered" evidence="1">
    <location>
        <begin position="1890"/>
        <end position="1918"/>
    </location>
</feature>